<accession>A0A9P0MR00</accession>
<dbReference type="Proteomes" id="UP001152798">
    <property type="component" value="Chromosome 5"/>
</dbReference>
<evidence type="ECO:0000256" key="1">
    <source>
        <dbReference type="SAM" id="MobiDB-lite"/>
    </source>
</evidence>
<sequence>MSDDKICKLRHSPKRLKPILLVRHNNSVWKLTYGKENRYRKTSLAGSSINITFRCSRKLQLAGFLEDNQAESWYLRMADGLRRELPQLGKAGDTRPNGANKPLCPV</sequence>
<dbReference type="AlphaFoldDB" id="A0A9P0MR00"/>
<name>A0A9P0MR00_NEZVI</name>
<keyword evidence="3" id="KW-1185">Reference proteome</keyword>
<evidence type="ECO:0000313" key="3">
    <source>
        <dbReference type="Proteomes" id="UP001152798"/>
    </source>
</evidence>
<protein>
    <submittedName>
        <fullName evidence="2">Uncharacterized protein</fullName>
    </submittedName>
</protein>
<reference evidence="2" key="1">
    <citation type="submission" date="2022-01" db="EMBL/GenBank/DDBJ databases">
        <authorList>
            <person name="King R."/>
        </authorList>
    </citation>
    <scope>NUCLEOTIDE SEQUENCE</scope>
</reference>
<dbReference type="EMBL" id="OV725081">
    <property type="protein sequence ID" value="CAH1401754.1"/>
    <property type="molecule type" value="Genomic_DNA"/>
</dbReference>
<organism evidence="2 3">
    <name type="scientific">Nezara viridula</name>
    <name type="common">Southern green stink bug</name>
    <name type="synonym">Cimex viridulus</name>
    <dbReference type="NCBI Taxonomy" id="85310"/>
    <lineage>
        <taxon>Eukaryota</taxon>
        <taxon>Metazoa</taxon>
        <taxon>Ecdysozoa</taxon>
        <taxon>Arthropoda</taxon>
        <taxon>Hexapoda</taxon>
        <taxon>Insecta</taxon>
        <taxon>Pterygota</taxon>
        <taxon>Neoptera</taxon>
        <taxon>Paraneoptera</taxon>
        <taxon>Hemiptera</taxon>
        <taxon>Heteroptera</taxon>
        <taxon>Panheteroptera</taxon>
        <taxon>Pentatomomorpha</taxon>
        <taxon>Pentatomoidea</taxon>
        <taxon>Pentatomidae</taxon>
        <taxon>Pentatominae</taxon>
        <taxon>Nezara</taxon>
    </lineage>
</organism>
<proteinExistence type="predicted"/>
<feature type="region of interest" description="Disordered" evidence="1">
    <location>
        <begin position="86"/>
        <end position="106"/>
    </location>
</feature>
<gene>
    <name evidence="2" type="ORF">NEZAVI_LOCUS10707</name>
</gene>
<evidence type="ECO:0000313" key="2">
    <source>
        <dbReference type="EMBL" id="CAH1401754.1"/>
    </source>
</evidence>